<feature type="transmembrane region" description="Helical" evidence="2">
    <location>
        <begin position="548"/>
        <end position="571"/>
    </location>
</feature>
<dbReference type="EMBL" id="CAIIXF020000007">
    <property type="protein sequence ID" value="CAH1790034.1"/>
    <property type="molecule type" value="Genomic_DNA"/>
</dbReference>
<feature type="compositionally biased region" description="Basic and acidic residues" evidence="1">
    <location>
        <begin position="212"/>
        <end position="221"/>
    </location>
</feature>
<keyword evidence="6" id="KW-1185">Reference proteome</keyword>
<evidence type="ECO:0000313" key="5">
    <source>
        <dbReference type="EMBL" id="CAH1790034.1"/>
    </source>
</evidence>
<evidence type="ECO:0000256" key="1">
    <source>
        <dbReference type="SAM" id="MobiDB-lite"/>
    </source>
</evidence>
<keyword evidence="2" id="KW-1133">Transmembrane helix</keyword>
<feature type="transmembrane region" description="Helical" evidence="2">
    <location>
        <begin position="620"/>
        <end position="637"/>
    </location>
</feature>
<feature type="region of interest" description="Disordered" evidence="1">
    <location>
        <begin position="212"/>
        <end position="246"/>
    </location>
</feature>
<name>A0A8S4P984_OWEFU</name>
<feature type="transmembrane region" description="Helical" evidence="2">
    <location>
        <begin position="297"/>
        <end position="314"/>
    </location>
</feature>
<dbReference type="InterPro" id="IPR032176">
    <property type="entry name" value="DUF5009"/>
</dbReference>
<dbReference type="PANTHER" id="PTHR31061">
    <property type="entry name" value="LD22376P"/>
    <property type="match status" value="1"/>
</dbReference>
<evidence type="ECO:0000256" key="3">
    <source>
        <dbReference type="SAM" id="SignalP"/>
    </source>
</evidence>
<dbReference type="AlphaFoldDB" id="A0A8S4P984"/>
<feature type="transmembrane region" description="Helical" evidence="2">
    <location>
        <begin position="518"/>
        <end position="536"/>
    </location>
</feature>
<comment type="caution">
    <text evidence="5">The sequence shown here is derived from an EMBL/GenBank/DDBJ whole genome shotgun (WGS) entry which is preliminary data.</text>
</comment>
<reference evidence="5" key="1">
    <citation type="submission" date="2022-03" db="EMBL/GenBank/DDBJ databases">
        <authorList>
            <person name="Martin C."/>
        </authorList>
    </citation>
    <scope>NUCLEOTIDE SEQUENCE</scope>
</reference>
<keyword evidence="2" id="KW-0472">Membrane</keyword>
<feature type="transmembrane region" description="Helical" evidence="2">
    <location>
        <begin position="583"/>
        <end position="600"/>
    </location>
</feature>
<protein>
    <recommendedName>
        <fullName evidence="4">DUF5009 domain-containing protein</fullName>
    </recommendedName>
</protein>
<evidence type="ECO:0000256" key="2">
    <source>
        <dbReference type="SAM" id="Phobius"/>
    </source>
</evidence>
<feature type="transmembrane region" description="Helical" evidence="2">
    <location>
        <begin position="366"/>
        <end position="384"/>
    </location>
</feature>
<keyword evidence="3" id="KW-0732">Signal</keyword>
<feature type="chain" id="PRO_5035767788" description="DUF5009 domain-containing protein" evidence="3">
    <location>
        <begin position="37"/>
        <end position="644"/>
    </location>
</feature>
<feature type="transmembrane region" description="Helical" evidence="2">
    <location>
        <begin position="257"/>
        <end position="277"/>
    </location>
</feature>
<feature type="transmembrane region" description="Helical" evidence="2">
    <location>
        <begin position="176"/>
        <end position="197"/>
    </location>
</feature>
<feature type="transmembrane region" description="Helical" evidence="2">
    <location>
        <begin position="485"/>
        <end position="506"/>
    </location>
</feature>
<evidence type="ECO:0000259" key="4">
    <source>
        <dbReference type="Pfam" id="PF16401"/>
    </source>
</evidence>
<proteinExistence type="predicted"/>
<feature type="compositionally biased region" description="Polar residues" evidence="1">
    <location>
        <begin position="222"/>
        <end position="236"/>
    </location>
</feature>
<feature type="signal peptide" evidence="3">
    <location>
        <begin position="1"/>
        <end position="36"/>
    </location>
</feature>
<dbReference type="Pfam" id="PF16401">
    <property type="entry name" value="DUF5009"/>
    <property type="match status" value="1"/>
</dbReference>
<keyword evidence="2" id="KW-0812">Transmembrane</keyword>
<gene>
    <name evidence="5" type="ORF">OFUS_LOCUS15296</name>
</gene>
<organism evidence="5 6">
    <name type="scientific">Owenia fusiformis</name>
    <name type="common">Polychaete worm</name>
    <dbReference type="NCBI Taxonomy" id="6347"/>
    <lineage>
        <taxon>Eukaryota</taxon>
        <taxon>Metazoa</taxon>
        <taxon>Spiralia</taxon>
        <taxon>Lophotrochozoa</taxon>
        <taxon>Annelida</taxon>
        <taxon>Polychaeta</taxon>
        <taxon>Sedentaria</taxon>
        <taxon>Canalipalpata</taxon>
        <taxon>Sabellida</taxon>
        <taxon>Oweniida</taxon>
        <taxon>Oweniidae</taxon>
        <taxon>Owenia</taxon>
    </lineage>
</organism>
<feature type="transmembrane region" description="Helical" evidence="2">
    <location>
        <begin position="405"/>
        <end position="422"/>
    </location>
</feature>
<evidence type="ECO:0000313" key="6">
    <source>
        <dbReference type="Proteomes" id="UP000749559"/>
    </source>
</evidence>
<accession>A0A8S4P984</accession>
<dbReference type="OrthoDB" id="2149840at2759"/>
<sequence>MCYVTYTGAINVITMTRNSILITFVILVAISPSCSGDPVHIDDPSVTDADRTWINNWNKENASSKPSITRYDRGHINIRAPNGFTVEFVRQTSECWKCPLLPGLTVGAGQVGSYLVDTMWESELYQLRRYVNSSYSELICSNNERLAENGDYWLLVSEDMDAASCRMIISNRPPNAYMPIFYAFLVYLGLAFIYVLYKILKRKDKLPSWKTKGADITEPSKTESTTTLEMHGSTSGVHGLSDGETKVEPTKKKSQRLVSLDAFRGLCLTVMIFVNYGGGGYDVFIHPPWNGLTVPDLVFPWFIFMMGTAMAYSFRGLLKRETPKWKIALKILKRSIILMFLGLVLNSVWGPIKWQTLRIPGVLQRFSWVYLIVAFVHMFFARLDDPKKDSKRGHVRDLIYYWPEWVIHFCLLGIFIGITHGLPVPGCPTGYLGPGGLHENKKFENCTGGAAGYIDYKVFGHNHLWINTPIRNLYKTNIPYDPEGLLGTLSACFTCFLGLQAGLIFVTYKGHKNRLIRLAFWCIFWGIPAAILTKFSKNDGFISVNKPLWSISFAFGLSSMAYFLLIVMYIGIDILKIWGGQPFIYPGMNSIVIYCCHSIFTNMLPVNWVTDMVHWQQLLRALWGTTWWVIVAYVLFLKKIFVAI</sequence>
<feature type="domain" description="DUF5009" evidence="4">
    <location>
        <begin position="286"/>
        <end position="366"/>
    </location>
</feature>
<dbReference type="Proteomes" id="UP000749559">
    <property type="component" value="Unassembled WGS sequence"/>
</dbReference>
<feature type="transmembrane region" description="Helical" evidence="2">
    <location>
        <begin position="335"/>
        <end position="354"/>
    </location>
</feature>
<dbReference type="PANTHER" id="PTHR31061:SF24">
    <property type="entry name" value="LD22376P"/>
    <property type="match status" value="1"/>
</dbReference>